<evidence type="ECO:0000313" key="2">
    <source>
        <dbReference type="EMBL" id="GIZ50654.1"/>
    </source>
</evidence>
<keyword evidence="3" id="KW-1185">Reference proteome</keyword>
<proteinExistence type="predicted"/>
<evidence type="ECO:0008006" key="4">
    <source>
        <dbReference type="Google" id="ProtNLM"/>
    </source>
</evidence>
<accession>A0ABQ4Q0I0</accession>
<feature type="chain" id="PRO_5047007873" description="SmpA/OmlA family protein" evidence="1">
    <location>
        <begin position="24"/>
        <end position="189"/>
    </location>
</feature>
<gene>
    <name evidence="2" type="ORF">NCCP691_06680</name>
</gene>
<evidence type="ECO:0000256" key="1">
    <source>
        <dbReference type="SAM" id="SignalP"/>
    </source>
</evidence>
<evidence type="ECO:0000313" key="3">
    <source>
        <dbReference type="Proteomes" id="UP000887222"/>
    </source>
</evidence>
<name>A0ABQ4Q0I0_9BURK</name>
<organism evidence="2 3">
    <name type="scientific">Noviherbaspirillum aridicola</name>
    <dbReference type="NCBI Taxonomy" id="2849687"/>
    <lineage>
        <taxon>Bacteria</taxon>
        <taxon>Pseudomonadati</taxon>
        <taxon>Pseudomonadota</taxon>
        <taxon>Betaproteobacteria</taxon>
        <taxon>Burkholderiales</taxon>
        <taxon>Oxalobacteraceae</taxon>
        <taxon>Noviherbaspirillum</taxon>
    </lineage>
</organism>
<feature type="signal peptide" evidence="1">
    <location>
        <begin position="1"/>
        <end position="23"/>
    </location>
</feature>
<protein>
    <recommendedName>
        <fullName evidence="4">SmpA/OmlA family protein</fullName>
    </recommendedName>
</protein>
<reference evidence="2 3" key="1">
    <citation type="journal article" date="2022" name="Int. J. Syst. Evol. Microbiol.">
        <title>Noviherbaspirillum aridicola sp. nov., isolated from an arid soil in Pakistan.</title>
        <authorList>
            <person name="Khan I.U."/>
            <person name="Saqib M."/>
            <person name="Amin A."/>
            <person name="Hussain F."/>
            <person name="Li L."/>
            <person name="Liu Y.H."/>
            <person name="Fang B.Z."/>
            <person name="Ahmed I."/>
            <person name="Li W.J."/>
        </authorList>
    </citation>
    <scope>NUCLEOTIDE SEQUENCE [LARGE SCALE GENOMIC DNA]</scope>
    <source>
        <strain evidence="2 3">NCCP-691</strain>
    </source>
</reference>
<dbReference type="RefSeq" id="WP_220806824.1">
    <property type="nucleotide sequence ID" value="NZ_BPMK01000002.1"/>
</dbReference>
<dbReference type="Proteomes" id="UP000887222">
    <property type="component" value="Unassembled WGS sequence"/>
</dbReference>
<keyword evidence="1" id="KW-0732">Signal</keyword>
<dbReference type="EMBL" id="BPMK01000002">
    <property type="protein sequence ID" value="GIZ50654.1"/>
    <property type="molecule type" value="Genomic_DNA"/>
</dbReference>
<sequence length="189" mass="21107">MRLRPVLPAALLALLPVAVFAQAMPEGYLCCNMRTDGSWISDINYQESGKRVIPAGTPAKVTGYGRYRVHVSLDGSKQAIGNDYSRDLDLESFARRYVVAEDPRLKLGSYSPKVREAIKSARLLPGMTREQVLMSVGYPVSSENADLNAKVWRFWLSSFAEFQVVFDGKDRVKEVVTDAQTRNLIMADD</sequence>
<comment type="caution">
    <text evidence="2">The sequence shown here is derived from an EMBL/GenBank/DDBJ whole genome shotgun (WGS) entry which is preliminary data.</text>
</comment>